<keyword evidence="1" id="KW-1133">Transmembrane helix</keyword>
<evidence type="ECO:0000313" key="2">
    <source>
        <dbReference type="EMBL" id="QAX81803.1"/>
    </source>
</evidence>
<name>A0ABX5R8C2_9PSED</name>
<reference evidence="2 3" key="1">
    <citation type="journal article" date="2018" name="Genome Biol. Evol.">
        <title>Partnering With a Pest: Genomes of Hemlock Woolly Adelgid Symbionts Reveal Atypical Nutritional Provisioning Patterns in Dual-Obligate Bacteria.</title>
        <authorList>
            <person name="Weglarz K.M."/>
            <person name="Havill N.P."/>
            <person name="Burke G.R."/>
            <person name="von Dohlen C.D."/>
        </authorList>
    </citation>
    <scope>NUCLEOTIDE SEQUENCE [LARGE SCALE GENOMIC DNA]</scope>
    <source>
        <strain evidence="2 3">HWA_ENA</strain>
    </source>
</reference>
<proteinExistence type="predicted"/>
<organism evidence="2 3">
    <name type="scientific">Candidatus Pseudomonas adelgestsugas</name>
    <dbReference type="NCBI Taxonomy" id="1302376"/>
    <lineage>
        <taxon>Bacteria</taxon>
        <taxon>Pseudomonadati</taxon>
        <taxon>Pseudomonadota</taxon>
        <taxon>Gammaproteobacteria</taxon>
        <taxon>Pseudomonadales</taxon>
        <taxon>Pseudomonadaceae</taxon>
        <taxon>Pseudomonas</taxon>
    </lineage>
</organism>
<sequence>MKFYLNQLEHVDISPASLIYVILTMLLLFIVTITFTRKAKPCVDLSAAMSNLLANSEEIKQLDISISTDRVFSVNDQMPRKQIWLTS</sequence>
<keyword evidence="3" id="KW-1185">Reference proteome</keyword>
<feature type="transmembrane region" description="Helical" evidence="1">
    <location>
        <begin position="18"/>
        <end position="36"/>
    </location>
</feature>
<keyword evidence="1" id="KW-0812">Transmembrane</keyword>
<dbReference type="Proteomes" id="UP000288953">
    <property type="component" value="Chromosome"/>
</dbReference>
<gene>
    <name evidence="2" type="ORF">C3B55_00463</name>
</gene>
<evidence type="ECO:0000256" key="1">
    <source>
        <dbReference type="SAM" id="Phobius"/>
    </source>
</evidence>
<keyword evidence="1" id="KW-0472">Membrane</keyword>
<evidence type="ECO:0000313" key="3">
    <source>
        <dbReference type="Proteomes" id="UP000288953"/>
    </source>
</evidence>
<dbReference type="EMBL" id="CP026512">
    <property type="protein sequence ID" value="QAX81803.1"/>
    <property type="molecule type" value="Genomic_DNA"/>
</dbReference>
<accession>A0ABX5R8C2</accession>
<protein>
    <submittedName>
        <fullName evidence="2">Uncharacterized protein</fullName>
    </submittedName>
</protein>